<dbReference type="InterPro" id="IPR014743">
    <property type="entry name" value="Cl-channel_core"/>
</dbReference>
<organism evidence="6 7">
    <name type="scientific">Bilifractor porci</name>
    <dbReference type="NCBI Taxonomy" id="2606636"/>
    <lineage>
        <taxon>Bacteria</taxon>
        <taxon>Bacillati</taxon>
        <taxon>Bacillota</taxon>
        <taxon>Clostridia</taxon>
        <taxon>Lachnospirales</taxon>
        <taxon>Lachnospiraceae</taxon>
        <taxon>Bilifractor</taxon>
    </lineage>
</organism>
<comment type="subcellular location">
    <subcellularLocation>
        <location evidence="1">Membrane</location>
        <topology evidence="1">Multi-pass membrane protein</topology>
    </subcellularLocation>
</comment>
<dbReference type="AlphaFoldDB" id="A0A7X2TP80"/>
<feature type="transmembrane region" description="Helical" evidence="5">
    <location>
        <begin position="257"/>
        <end position="275"/>
    </location>
</feature>
<proteinExistence type="predicted"/>
<dbReference type="InterPro" id="IPR050368">
    <property type="entry name" value="ClC-type_chloride_channel"/>
</dbReference>
<comment type="caution">
    <text evidence="6">The sequence shown here is derived from an EMBL/GenBank/DDBJ whole genome shotgun (WGS) entry which is preliminary data.</text>
</comment>
<sequence length="451" mass="48313">MKHGRKERKKWAVDYIGYFFKWLLLSIVMGLVCGATGAVFARCVAAVTEIRSAHGWLIFLLPAAGVLIVFLYRKLNISGVGTNRIFDSAVEGDSLKFRLVPAIFTGTVLTHLCGGSAGREGAALQIGGDIGNHIGRLFRFDEEDEKVATMTGMAAFFAALFGTPVTAAVFVATVISVGMVKHAVMVPGMIASILASQVAGWMGAEPVRFRIEAPAVTWTMMARVMVLAVACGLVSAAFIEVLHQTKKFYEHFLRNPYLRAVAGGAVIVVLTLLVGNQDYNGSGMDVIVRAIGQGEARPWDFALKILFTALTLEAGFKGGEIVPTFYIGAVFGCVFGRLLGIPSGFAAAVGFAAMFGGVTNTMITSILLSAEVFGGAGLPYFGMACMLSFVFSGYNGLFSSQVIIFSKLRARRVMTKVDHRIELDNTGTGVIPEGGYDLKLKETEHPGEKED</sequence>
<evidence type="ECO:0000256" key="2">
    <source>
        <dbReference type="ARBA" id="ARBA00022692"/>
    </source>
</evidence>
<evidence type="ECO:0000256" key="4">
    <source>
        <dbReference type="ARBA" id="ARBA00023136"/>
    </source>
</evidence>
<reference evidence="6 7" key="1">
    <citation type="submission" date="2019-08" db="EMBL/GenBank/DDBJ databases">
        <title>In-depth cultivation of the pig gut microbiome towards novel bacterial diversity and tailored functional studies.</title>
        <authorList>
            <person name="Wylensek D."/>
            <person name="Hitch T.C.A."/>
            <person name="Clavel T."/>
        </authorList>
    </citation>
    <scope>NUCLEOTIDE SEQUENCE [LARGE SCALE GENOMIC DNA]</scope>
    <source>
        <strain evidence="6 7">Oil+RF-744-WCA-WT-13</strain>
    </source>
</reference>
<dbReference type="Proteomes" id="UP000466864">
    <property type="component" value="Unassembled WGS sequence"/>
</dbReference>
<feature type="transmembrane region" description="Helical" evidence="5">
    <location>
        <begin position="154"/>
        <end position="177"/>
    </location>
</feature>
<dbReference type="InterPro" id="IPR001807">
    <property type="entry name" value="ClC"/>
</dbReference>
<feature type="transmembrane region" description="Helical" evidence="5">
    <location>
        <begin position="380"/>
        <end position="405"/>
    </location>
</feature>
<gene>
    <name evidence="6" type="ORF">FYJ60_05380</name>
</gene>
<feature type="transmembrane region" description="Helical" evidence="5">
    <location>
        <begin position="20"/>
        <end position="41"/>
    </location>
</feature>
<protein>
    <submittedName>
        <fullName evidence="6">Chloride channel protein</fullName>
    </submittedName>
</protein>
<dbReference type="Gene3D" id="1.10.3080.10">
    <property type="entry name" value="Clc chloride channel"/>
    <property type="match status" value="1"/>
</dbReference>
<dbReference type="PANTHER" id="PTHR43427">
    <property type="entry name" value="CHLORIDE CHANNEL PROTEIN CLC-E"/>
    <property type="match status" value="1"/>
</dbReference>
<feature type="transmembrane region" description="Helical" evidence="5">
    <location>
        <begin position="53"/>
        <end position="72"/>
    </location>
</feature>
<dbReference type="EMBL" id="VUMV01000003">
    <property type="protein sequence ID" value="MST81743.1"/>
    <property type="molecule type" value="Genomic_DNA"/>
</dbReference>
<dbReference type="SUPFAM" id="SSF81340">
    <property type="entry name" value="Clc chloride channel"/>
    <property type="match status" value="1"/>
</dbReference>
<keyword evidence="2 5" id="KW-0812">Transmembrane</keyword>
<evidence type="ECO:0000313" key="7">
    <source>
        <dbReference type="Proteomes" id="UP000466864"/>
    </source>
</evidence>
<evidence type="ECO:0000256" key="5">
    <source>
        <dbReference type="SAM" id="Phobius"/>
    </source>
</evidence>
<dbReference type="GO" id="GO:0016020">
    <property type="term" value="C:membrane"/>
    <property type="evidence" value="ECO:0007669"/>
    <property type="project" value="UniProtKB-SubCell"/>
</dbReference>
<evidence type="ECO:0000256" key="3">
    <source>
        <dbReference type="ARBA" id="ARBA00022989"/>
    </source>
</evidence>
<dbReference type="Pfam" id="PF00654">
    <property type="entry name" value="Voltage_CLC"/>
    <property type="match status" value="1"/>
</dbReference>
<dbReference type="PRINTS" id="PR00762">
    <property type="entry name" value="CLCHANNEL"/>
</dbReference>
<keyword evidence="7" id="KW-1185">Reference proteome</keyword>
<feature type="transmembrane region" description="Helical" evidence="5">
    <location>
        <begin position="346"/>
        <end position="368"/>
    </location>
</feature>
<keyword evidence="3 5" id="KW-1133">Transmembrane helix</keyword>
<evidence type="ECO:0000313" key="6">
    <source>
        <dbReference type="EMBL" id="MST81743.1"/>
    </source>
</evidence>
<dbReference type="RefSeq" id="WP_154457655.1">
    <property type="nucleotide sequence ID" value="NZ_VUMV01000003.1"/>
</dbReference>
<feature type="transmembrane region" description="Helical" evidence="5">
    <location>
        <begin position="224"/>
        <end position="245"/>
    </location>
</feature>
<dbReference type="PANTHER" id="PTHR43427:SF12">
    <property type="entry name" value="CHLORIDE TRANSPORTER"/>
    <property type="match status" value="1"/>
</dbReference>
<feature type="transmembrane region" description="Helical" evidence="5">
    <location>
        <begin position="321"/>
        <end position="339"/>
    </location>
</feature>
<evidence type="ECO:0000256" key="1">
    <source>
        <dbReference type="ARBA" id="ARBA00004141"/>
    </source>
</evidence>
<accession>A0A7X2TP80</accession>
<keyword evidence="4 5" id="KW-0472">Membrane</keyword>
<dbReference type="GO" id="GO:0015108">
    <property type="term" value="F:chloride transmembrane transporter activity"/>
    <property type="evidence" value="ECO:0007669"/>
    <property type="project" value="InterPro"/>
</dbReference>
<name>A0A7X2TP80_9FIRM</name>